<dbReference type="Proteomes" id="UP000246222">
    <property type="component" value="Segment"/>
</dbReference>
<proteinExistence type="predicted"/>
<keyword evidence="2" id="KW-1185">Reference proteome</keyword>
<evidence type="ECO:0000313" key="1">
    <source>
        <dbReference type="EMBL" id="AWN08647.1"/>
    </source>
</evidence>
<reference evidence="1 2" key="1">
    <citation type="submission" date="2018-04" db="EMBL/GenBank/DDBJ databases">
        <title>Phage therapy in agriculture - a green tech approach to combat plant pathogenic bacteria.</title>
        <authorList>
            <person name="Djurhuus A.M."/>
            <person name="Carstens A.B."/>
            <person name="Hansen L.H."/>
        </authorList>
    </citation>
    <scope>NUCLEOTIDE SEQUENCE [LARGE SCALE GENOMIC DNA]</scope>
</reference>
<dbReference type="RefSeq" id="YP_009802157.1">
    <property type="nucleotide sequence ID" value="NC_047978.1"/>
</dbReference>
<sequence length="369" mass="40196">MFGRYVNVIVTPRNDPENKVVFAAHRIDFEVRQTIGWAADTATISIFNLSVDEMKFLQSKEFGDMDIELRAGYIDSTYGSSGLDKSFIPNSIQVVPEGNKNKDSSTIQNSDTLFSGVITNAVGFKRVPEHIFTMFCLSKAAFSGTTFSQMKDIPAGSNLRQAIVSMCDDYGYGTISTFGINAEDWNVILPNGRVFHDTFINEFTNLLGEYNLAFRITTGEVQIFPDTYADKDAVSRMARDRSPIKLGVDEVIGNPIAGIATLRLDTFVNSGIQAGMVLDVTELLGDSVLINGVVNVTDGGNKALNYSQSLFRYAMSDMYLIQEVVHSGSTHAIDFRTSLATIIGGATAMGGNELSWQSAYAASGMAMEG</sequence>
<dbReference type="EMBL" id="MH191398">
    <property type="protein sequence ID" value="AWN08647.1"/>
    <property type="molecule type" value="Genomic_DNA"/>
</dbReference>
<dbReference type="GeneID" id="54992691"/>
<organism evidence="1 2">
    <name type="scientific">Erwinia phage Faunus</name>
    <dbReference type="NCBI Taxonomy" id="2182346"/>
    <lineage>
        <taxon>Viruses</taxon>
        <taxon>Duplodnaviria</taxon>
        <taxon>Heunggongvirae</taxon>
        <taxon>Uroviricota</taxon>
        <taxon>Caudoviricetes</taxon>
        <taxon>Chaseviridae</taxon>
        <taxon>Cleopatravirinae</taxon>
        <taxon>Faunusvirus</taxon>
        <taxon>Faunusvirus faunus</taxon>
    </lineage>
</organism>
<evidence type="ECO:0000313" key="2">
    <source>
        <dbReference type="Proteomes" id="UP000246222"/>
    </source>
</evidence>
<accession>A0A2U8UWZ7</accession>
<dbReference type="KEGG" id="vg:54992691"/>
<protein>
    <submittedName>
        <fullName evidence="1">Uncharacterized protein</fullName>
    </submittedName>
</protein>
<name>A0A2U8UWZ7_9CAUD</name>